<dbReference type="KEGG" id="tvs:TRAVEDRAFT_90496"/>
<feature type="non-terminal residue" evidence="2">
    <location>
        <position position="1"/>
    </location>
</feature>
<dbReference type="Pfam" id="PF22936">
    <property type="entry name" value="Pol_BBD"/>
    <property type="match status" value="1"/>
</dbReference>
<dbReference type="OMA" id="RHRFINF"/>
<evidence type="ECO:0000313" key="3">
    <source>
        <dbReference type="Proteomes" id="UP000054317"/>
    </source>
</evidence>
<dbReference type="AlphaFoldDB" id="R7S6C5"/>
<gene>
    <name evidence="2" type="ORF">TRAVEDRAFT_90496</name>
</gene>
<organism evidence="2 3">
    <name type="scientific">Trametes versicolor (strain FP-101664)</name>
    <name type="common">White-rot fungus</name>
    <name type="synonym">Coriolus versicolor</name>
    <dbReference type="NCBI Taxonomy" id="717944"/>
    <lineage>
        <taxon>Eukaryota</taxon>
        <taxon>Fungi</taxon>
        <taxon>Dikarya</taxon>
        <taxon>Basidiomycota</taxon>
        <taxon>Agaricomycotina</taxon>
        <taxon>Agaricomycetes</taxon>
        <taxon>Polyporales</taxon>
        <taxon>Polyporaceae</taxon>
        <taxon>Trametes</taxon>
    </lineage>
</organism>
<evidence type="ECO:0000313" key="2">
    <source>
        <dbReference type="EMBL" id="EIW51463.1"/>
    </source>
</evidence>
<feature type="domain" description="Retrovirus-related Pol polyprotein from transposon TNT 1-94-like beta-barrel" evidence="1">
    <location>
        <begin position="3"/>
        <end position="53"/>
    </location>
</feature>
<reference evidence="3" key="1">
    <citation type="journal article" date="2012" name="Science">
        <title>The Paleozoic origin of enzymatic lignin decomposition reconstructed from 31 fungal genomes.</title>
        <authorList>
            <person name="Floudas D."/>
            <person name="Binder M."/>
            <person name="Riley R."/>
            <person name="Barry K."/>
            <person name="Blanchette R.A."/>
            <person name="Henrissat B."/>
            <person name="Martinez A.T."/>
            <person name="Otillar R."/>
            <person name="Spatafora J.W."/>
            <person name="Yadav J.S."/>
            <person name="Aerts A."/>
            <person name="Benoit I."/>
            <person name="Boyd A."/>
            <person name="Carlson A."/>
            <person name="Copeland A."/>
            <person name="Coutinho P.M."/>
            <person name="de Vries R.P."/>
            <person name="Ferreira P."/>
            <person name="Findley K."/>
            <person name="Foster B."/>
            <person name="Gaskell J."/>
            <person name="Glotzer D."/>
            <person name="Gorecki P."/>
            <person name="Heitman J."/>
            <person name="Hesse C."/>
            <person name="Hori C."/>
            <person name="Igarashi K."/>
            <person name="Jurgens J.A."/>
            <person name="Kallen N."/>
            <person name="Kersten P."/>
            <person name="Kohler A."/>
            <person name="Kuees U."/>
            <person name="Kumar T.K.A."/>
            <person name="Kuo A."/>
            <person name="LaButti K."/>
            <person name="Larrondo L.F."/>
            <person name="Lindquist E."/>
            <person name="Ling A."/>
            <person name="Lombard V."/>
            <person name="Lucas S."/>
            <person name="Lundell T."/>
            <person name="Martin R."/>
            <person name="McLaughlin D.J."/>
            <person name="Morgenstern I."/>
            <person name="Morin E."/>
            <person name="Murat C."/>
            <person name="Nagy L.G."/>
            <person name="Nolan M."/>
            <person name="Ohm R.A."/>
            <person name="Patyshakuliyeva A."/>
            <person name="Rokas A."/>
            <person name="Ruiz-Duenas F.J."/>
            <person name="Sabat G."/>
            <person name="Salamov A."/>
            <person name="Samejima M."/>
            <person name="Schmutz J."/>
            <person name="Slot J.C."/>
            <person name="St John F."/>
            <person name="Stenlid J."/>
            <person name="Sun H."/>
            <person name="Sun S."/>
            <person name="Syed K."/>
            <person name="Tsang A."/>
            <person name="Wiebenga A."/>
            <person name="Young D."/>
            <person name="Pisabarro A."/>
            <person name="Eastwood D.C."/>
            <person name="Martin F."/>
            <person name="Cullen D."/>
            <person name="Grigoriev I.V."/>
            <person name="Hibbett D.S."/>
        </authorList>
    </citation>
    <scope>NUCLEOTIDE SEQUENCE [LARGE SCALE GENOMIC DNA]</scope>
    <source>
        <strain evidence="3">FP-101664</strain>
    </source>
</reference>
<proteinExistence type="predicted"/>
<dbReference type="GeneID" id="19420758"/>
<evidence type="ECO:0000259" key="1">
    <source>
        <dbReference type="Pfam" id="PF22936"/>
    </source>
</evidence>
<dbReference type="RefSeq" id="XP_008045663.1">
    <property type="nucleotide sequence ID" value="XM_008047472.1"/>
</dbReference>
<protein>
    <recommendedName>
        <fullName evidence="1">Retrovirus-related Pol polyprotein from transposon TNT 1-94-like beta-barrel domain-containing protein</fullName>
    </recommendedName>
</protein>
<sequence length="55" mass="6245">IILFDSGATRHMSPHRHRFVNYESISPKPIHAADKHVFKAVSKGDMYVTLPNGNR</sequence>
<accession>R7S6C5</accession>
<name>R7S6C5_TRAVS</name>
<dbReference type="Proteomes" id="UP000054317">
    <property type="component" value="Unassembled WGS sequence"/>
</dbReference>
<dbReference type="InterPro" id="IPR054722">
    <property type="entry name" value="PolX-like_BBD"/>
</dbReference>
<dbReference type="OrthoDB" id="3251181at2759"/>
<feature type="non-terminal residue" evidence="2">
    <location>
        <position position="55"/>
    </location>
</feature>
<keyword evidence="3" id="KW-1185">Reference proteome</keyword>
<dbReference type="EMBL" id="JH711802">
    <property type="protein sequence ID" value="EIW51463.1"/>
    <property type="molecule type" value="Genomic_DNA"/>
</dbReference>